<dbReference type="EMBL" id="JBBNAE010000009">
    <property type="protein sequence ID" value="KAK9095792.1"/>
    <property type="molecule type" value="Genomic_DNA"/>
</dbReference>
<dbReference type="AlphaFoldDB" id="A0AAP0ERY8"/>
<evidence type="ECO:0000313" key="1">
    <source>
        <dbReference type="EMBL" id="KAK9095792.1"/>
    </source>
</evidence>
<gene>
    <name evidence="1" type="ORF">Sjap_021289</name>
</gene>
<comment type="caution">
    <text evidence="1">The sequence shown here is derived from an EMBL/GenBank/DDBJ whole genome shotgun (WGS) entry which is preliminary data.</text>
</comment>
<name>A0AAP0ERY8_9MAGN</name>
<reference evidence="1 2" key="1">
    <citation type="submission" date="2024-01" db="EMBL/GenBank/DDBJ databases">
        <title>Genome assemblies of Stephania.</title>
        <authorList>
            <person name="Yang L."/>
        </authorList>
    </citation>
    <scope>NUCLEOTIDE SEQUENCE [LARGE SCALE GENOMIC DNA]</scope>
    <source>
        <strain evidence="1">QJT</strain>
        <tissue evidence="1">Leaf</tissue>
    </source>
</reference>
<protein>
    <submittedName>
        <fullName evidence="1">Uncharacterized protein</fullName>
    </submittedName>
</protein>
<proteinExistence type="predicted"/>
<dbReference type="Proteomes" id="UP001417504">
    <property type="component" value="Unassembled WGS sequence"/>
</dbReference>
<keyword evidence="2" id="KW-1185">Reference proteome</keyword>
<organism evidence="1 2">
    <name type="scientific">Stephania japonica</name>
    <dbReference type="NCBI Taxonomy" id="461633"/>
    <lineage>
        <taxon>Eukaryota</taxon>
        <taxon>Viridiplantae</taxon>
        <taxon>Streptophyta</taxon>
        <taxon>Embryophyta</taxon>
        <taxon>Tracheophyta</taxon>
        <taxon>Spermatophyta</taxon>
        <taxon>Magnoliopsida</taxon>
        <taxon>Ranunculales</taxon>
        <taxon>Menispermaceae</taxon>
        <taxon>Menispermoideae</taxon>
        <taxon>Cissampelideae</taxon>
        <taxon>Stephania</taxon>
    </lineage>
</organism>
<evidence type="ECO:0000313" key="2">
    <source>
        <dbReference type="Proteomes" id="UP001417504"/>
    </source>
</evidence>
<accession>A0AAP0ERY8</accession>
<sequence length="69" mass="7678">MVRKRDNSYPLRFSLFNASPSASSLSVDLLPHRKLVPLAIFSASHAISLQVEPLYLSAFSLYSRTPLLS</sequence>